<evidence type="ECO:0000256" key="8">
    <source>
        <dbReference type="ARBA" id="ARBA00022982"/>
    </source>
</evidence>
<sequence>MKSPVTHFSRTLRVLHWLMAILLLAMLFIGVSMVVTLSERHSWLVAIHKPLGIFLLLLVLIRLAVRLVQATPSLPLEMPSWQKRAAQLSHVLLYILMTTLPLVGWAMQSAGGYPIVLHDTLLLPPIASQDVQLYALLRLAHTVLAYLLFVGILLHLTAALFHALIRKDGVLSSMTTGSGIRSMPDGQ</sequence>
<evidence type="ECO:0000256" key="12">
    <source>
        <dbReference type="ARBA" id="ARBA00037975"/>
    </source>
</evidence>
<evidence type="ECO:0000256" key="5">
    <source>
        <dbReference type="ARBA" id="ARBA00022617"/>
    </source>
</evidence>
<comment type="subcellular location">
    <subcellularLocation>
        <location evidence="2">Cell membrane</location>
        <topology evidence="2">Multi-pass membrane protein</topology>
    </subcellularLocation>
</comment>
<keyword evidence="8" id="KW-0249">Electron transport</keyword>
<feature type="transmembrane region" description="Helical" evidence="13">
    <location>
        <begin position="86"/>
        <end position="107"/>
    </location>
</feature>
<dbReference type="Pfam" id="PF01292">
    <property type="entry name" value="Ni_hydr_CYTB"/>
    <property type="match status" value="1"/>
</dbReference>
<keyword evidence="7" id="KW-0479">Metal-binding</keyword>
<evidence type="ECO:0000256" key="4">
    <source>
        <dbReference type="ARBA" id="ARBA00022475"/>
    </source>
</evidence>
<comment type="caution">
    <text evidence="15">The sequence shown here is derived from an EMBL/GenBank/DDBJ whole genome shotgun (WGS) entry which is preliminary data.</text>
</comment>
<protein>
    <submittedName>
        <fullName evidence="15">Cytochrome b</fullName>
    </submittedName>
</protein>
<dbReference type="InterPro" id="IPR052168">
    <property type="entry name" value="Cytochrome_b561_oxidase"/>
</dbReference>
<dbReference type="PANTHER" id="PTHR30529">
    <property type="entry name" value="CYTOCHROME B561"/>
    <property type="match status" value="1"/>
</dbReference>
<feature type="transmembrane region" description="Helical" evidence="13">
    <location>
        <begin position="143"/>
        <end position="165"/>
    </location>
</feature>
<comment type="cofactor">
    <cofactor evidence="1">
        <name>heme b</name>
        <dbReference type="ChEBI" id="CHEBI:60344"/>
    </cofactor>
</comment>
<evidence type="ECO:0000256" key="3">
    <source>
        <dbReference type="ARBA" id="ARBA00022448"/>
    </source>
</evidence>
<keyword evidence="11 13" id="KW-0472">Membrane</keyword>
<keyword evidence="9 13" id="KW-1133">Transmembrane helix</keyword>
<keyword evidence="3" id="KW-0813">Transport</keyword>
<dbReference type="InterPro" id="IPR016174">
    <property type="entry name" value="Di-haem_cyt_TM"/>
</dbReference>
<dbReference type="Proteomes" id="UP001519667">
    <property type="component" value="Unassembled WGS sequence"/>
</dbReference>
<evidence type="ECO:0000259" key="14">
    <source>
        <dbReference type="Pfam" id="PF01292"/>
    </source>
</evidence>
<name>A0ABS5XN18_9GAMM</name>
<reference evidence="15 16" key="1">
    <citation type="submission" date="2021-04" db="EMBL/GenBank/DDBJ databases">
        <title>Pseudomonas boanensis sp. nov., a bacterium isolated from river water used for household purposes in Boane District, Mozambique.</title>
        <authorList>
            <person name="Nicklasson M."/>
            <person name="Martin-Rodriguez A.J."/>
            <person name="Thorell K."/>
            <person name="Neves L."/>
            <person name="Mussagy A."/>
            <person name="Rydberg H.A."/>
            <person name="Hernroth B."/>
            <person name="Svensson-Stadler L."/>
            <person name="Sjoling A."/>
        </authorList>
    </citation>
    <scope>NUCLEOTIDE SEQUENCE [LARGE SCALE GENOMIC DNA]</scope>
    <source>
        <strain evidence="15 16">DB1</strain>
    </source>
</reference>
<evidence type="ECO:0000256" key="7">
    <source>
        <dbReference type="ARBA" id="ARBA00022723"/>
    </source>
</evidence>
<evidence type="ECO:0000256" key="9">
    <source>
        <dbReference type="ARBA" id="ARBA00022989"/>
    </source>
</evidence>
<keyword evidence="5" id="KW-0349">Heme</keyword>
<evidence type="ECO:0000256" key="6">
    <source>
        <dbReference type="ARBA" id="ARBA00022692"/>
    </source>
</evidence>
<feature type="domain" description="Cytochrome b561 bacterial/Ni-hydrogenase" evidence="14">
    <location>
        <begin position="7"/>
        <end position="177"/>
    </location>
</feature>
<keyword evidence="16" id="KW-1185">Reference proteome</keyword>
<accession>A0ABS5XN18</accession>
<proteinExistence type="inferred from homology"/>
<evidence type="ECO:0000256" key="10">
    <source>
        <dbReference type="ARBA" id="ARBA00023004"/>
    </source>
</evidence>
<dbReference type="EMBL" id="JAGTIS010000020">
    <property type="protein sequence ID" value="MBT8769098.1"/>
    <property type="molecule type" value="Genomic_DNA"/>
</dbReference>
<gene>
    <name evidence="15" type="ORF">J7302_23620</name>
</gene>
<keyword evidence="10" id="KW-0408">Iron</keyword>
<evidence type="ECO:0000313" key="16">
    <source>
        <dbReference type="Proteomes" id="UP001519667"/>
    </source>
</evidence>
<dbReference type="RefSeq" id="WP_215380488.1">
    <property type="nucleotide sequence ID" value="NZ_JAGTIS010000020.1"/>
</dbReference>
<organism evidence="15 16">
    <name type="scientific">Metapseudomonas boanensis</name>
    <dbReference type="NCBI Taxonomy" id="2822138"/>
    <lineage>
        <taxon>Bacteria</taxon>
        <taxon>Pseudomonadati</taxon>
        <taxon>Pseudomonadota</taxon>
        <taxon>Gammaproteobacteria</taxon>
        <taxon>Pseudomonadales</taxon>
        <taxon>Pseudomonadaceae</taxon>
        <taxon>Metapseudomonas</taxon>
    </lineage>
</organism>
<dbReference type="PANTHER" id="PTHR30529:SF6">
    <property type="entry name" value="BLL0291 PROTEIN"/>
    <property type="match status" value="1"/>
</dbReference>
<keyword evidence="4" id="KW-1003">Cell membrane</keyword>
<dbReference type="SUPFAM" id="SSF81342">
    <property type="entry name" value="Transmembrane di-heme cytochromes"/>
    <property type="match status" value="1"/>
</dbReference>
<comment type="similarity">
    <text evidence="12">Belongs to the cytochrome b561 family.</text>
</comment>
<evidence type="ECO:0000256" key="13">
    <source>
        <dbReference type="SAM" id="Phobius"/>
    </source>
</evidence>
<evidence type="ECO:0000256" key="11">
    <source>
        <dbReference type="ARBA" id="ARBA00023136"/>
    </source>
</evidence>
<keyword evidence="6 13" id="KW-0812">Transmembrane</keyword>
<feature type="transmembrane region" description="Helical" evidence="13">
    <location>
        <begin position="12"/>
        <end position="37"/>
    </location>
</feature>
<evidence type="ECO:0000256" key="1">
    <source>
        <dbReference type="ARBA" id="ARBA00001970"/>
    </source>
</evidence>
<evidence type="ECO:0000256" key="2">
    <source>
        <dbReference type="ARBA" id="ARBA00004651"/>
    </source>
</evidence>
<evidence type="ECO:0000313" key="15">
    <source>
        <dbReference type="EMBL" id="MBT8769098.1"/>
    </source>
</evidence>
<dbReference type="Gene3D" id="1.20.950.20">
    <property type="entry name" value="Transmembrane di-heme cytochromes, Chain C"/>
    <property type="match status" value="1"/>
</dbReference>
<feature type="transmembrane region" description="Helical" evidence="13">
    <location>
        <begin position="43"/>
        <end position="65"/>
    </location>
</feature>
<dbReference type="InterPro" id="IPR011577">
    <property type="entry name" value="Cyt_b561_bac/Ni-Hgenase"/>
</dbReference>